<organism evidence="1 2">
    <name type="scientific">Paenibacillus amylolyticus</name>
    <dbReference type="NCBI Taxonomy" id="1451"/>
    <lineage>
        <taxon>Bacteria</taxon>
        <taxon>Bacillati</taxon>
        <taxon>Bacillota</taxon>
        <taxon>Bacilli</taxon>
        <taxon>Bacillales</taxon>
        <taxon>Paenibacillaceae</taxon>
        <taxon>Paenibacillus</taxon>
    </lineage>
</organism>
<dbReference type="Proteomes" id="UP001254832">
    <property type="component" value="Unassembled WGS sequence"/>
</dbReference>
<dbReference type="RefSeq" id="WP_310144167.1">
    <property type="nucleotide sequence ID" value="NZ_JAVDTR010000015.1"/>
</dbReference>
<evidence type="ECO:0008006" key="3">
    <source>
        <dbReference type="Google" id="ProtNLM"/>
    </source>
</evidence>
<dbReference type="AlphaFoldDB" id="A0AAP5H975"/>
<dbReference type="EMBL" id="JAVDTR010000015">
    <property type="protein sequence ID" value="MDR6726179.1"/>
    <property type="molecule type" value="Genomic_DNA"/>
</dbReference>
<evidence type="ECO:0000313" key="1">
    <source>
        <dbReference type="EMBL" id="MDR6726179.1"/>
    </source>
</evidence>
<sequence>MNGITNTDFWFFWKQGKYKKALKVSLRQSNPTEPSNRMQSFLFGNHEEMRQTLTVGTISVGEFLYDYLRLDPMVMEGIDFARVEDLSSLFHFSQFAGNVNTETETGDMAQLQGYVAERMVAAELQAKGYDVEFPPTSNQVGYDLLVDGEPFQVKNLADPKGVHEHLEKYPDIPVYVNQELAGHFENHPMVYTTQVEHSEVLSATKVTLNAGADLTDFEIPYITLFVSTVQQARKMLFNELSAGQAVFNVFSDTTARMLLAAGGQYVISAGGLLLFGPAGGLVGSGVGALLGAGQGGRLSAKFKSIVVRREEEALVSSMTRLIRCVTSRMDKKLDVKQGKLAKLNNRLQVNAAGQALGEEMLLHADKERMYSENKIRELQILNQDVRSGGLPILDAVRPMLKKLAQTGVHPHHYQQEMKAFMDKLQMYQQKL</sequence>
<protein>
    <recommendedName>
        <fullName evidence="3">Glycine zipper family protein</fullName>
    </recommendedName>
</protein>
<accession>A0AAP5H975</accession>
<gene>
    <name evidence="1" type="ORF">J2W91_004685</name>
</gene>
<comment type="caution">
    <text evidence="1">The sequence shown here is derived from an EMBL/GenBank/DDBJ whole genome shotgun (WGS) entry which is preliminary data.</text>
</comment>
<reference evidence="1" key="1">
    <citation type="submission" date="2023-07" db="EMBL/GenBank/DDBJ databases">
        <title>Sorghum-associated microbial communities from plants grown in Nebraska, USA.</title>
        <authorList>
            <person name="Schachtman D."/>
        </authorList>
    </citation>
    <scope>NUCLEOTIDE SEQUENCE</scope>
    <source>
        <strain evidence="1">BE80</strain>
    </source>
</reference>
<evidence type="ECO:0000313" key="2">
    <source>
        <dbReference type="Proteomes" id="UP001254832"/>
    </source>
</evidence>
<proteinExistence type="predicted"/>
<name>A0AAP5H975_PAEAM</name>